<dbReference type="RefSeq" id="WP_323195382.1">
    <property type="nucleotide sequence ID" value="NZ_JAYGHG010000007.1"/>
</dbReference>
<reference evidence="1 2" key="1">
    <citation type="submission" date="2023-12" db="EMBL/GenBank/DDBJ databases">
        <title>Baltic Sea Cyanobacteria.</title>
        <authorList>
            <person name="Delbaje E."/>
            <person name="Fewer D.P."/>
            <person name="Shishido T.K."/>
        </authorList>
    </citation>
    <scope>NUCLEOTIDE SEQUENCE [LARGE SCALE GENOMIC DNA]</scope>
    <source>
        <strain evidence="1 2">UHCC-0300</strain>
    </source>
</reference>
<organism evidence="1 2">
    <name type="scientific">Nodularia harveyana UHCC-0300</name>
    <dbReference type="NCBI Taxonomy" id="2974287"/>
    <lineage>
        <taxon>Bacteria</taxon>
        <taxon>Bacillati</taxon>
        <taxon>Cyanobacteriota</taxon>
        <taxon>Cyanophyceae</taxon>
        <taxon>Nostocales</taxon>
        <taxon>Nodulariaceae</taxon>
        <taxon>Nodularia</taxon>
    </lineage>
</organism>
<protein>
    <recommendedName>
        <fullName evidence="3">Prenyltransferase</fullName>
    </recommendedName>
</protein>
<dbReference type="InterPro" id="IPR008930">
    <property type="entry name" value="Terpenoid_cyclase/PrenylTrfase"/>
</dbReference>
<name>A0ABU5UBY6_9CYAN</name>
<dbReference type="Gene3D" id="1.50.10.20">
    <property type="match status" value="2"/>
</dbReference>
<comment type="caution">
    <text evidence="1">The sequence shown here is derived from an EMBL/GenBank/DDBJ whole genome shotgun (WGS) entry which is preliminary data.</text>
</comment>
<gene>
    <name evidence="1" type="ORF">VB620_06790</name>
</gene>
<evidence type="ECO:0000313" key="1">
    <source>
        <dbReference type="EMBL" id="MEA5581045.1"/>
    </source>
</evidence>
<accession>A0ABU5UBY6</accession>
<dbReference type="SUPFAM" id="SSF48239">
    <property type="entry name" value="Terpenoid cyclases/Protein prenyltransferases"/>
    <property type="match status" value="1"/>
</dbReference>
<evidence type="ECO:0000313" key="2">
    <source>
        <dbReference type="Proteomes" id="UP001302120"/>
    </source>
</evidence>
<keyword evidence="2" id="KW-1185">Reference proteome</keyword>
<sequence>MKQQPELLLDNLSLETAIDRAINFLWSSQLPDGEFATYLTEKRDTSVEGCTRTTCYFDSCNYSTALIIYCLSFRETPKVKEMISQGLNFLLSNMVRPGIWHYYPSKNPYLRAFTSLPDISDTSCVSFILTKYGISLNNKKLLLANRNQDGLFSNWLIPSFSMLFTHTGYWFNYRLKYPSALKWWEIFPTITKNVIDLEPNTNLVLYLGEIEETQKAIDYVIDVILKGKEEESDFYFCSLVFGHYYFISRAYFNGINRLGVLKEKIISRLENASYDDPLNAALAACTLLNFSHLTPTLDKAISFLLNTQEDSGNWPNIIFYFGSNQKNSWYGSAELTTSFCIEALVRYQQAKSFLLEVAQ</sequence>
<dbReference type="EMBL" id="JAYGHG010000007">
    <property type="protein sequence ID" value="MEA5581045.1"/>
    <property type="molecule type" value="Genomic_DNA"/>
</dbReference>
<dbReference type="Proteomes" id="UP001302120">
    <property type="component" value="Unassembled WGS sequence"/>
</dbReference>
<proteinExistence type="predicted"/>
<evidence type="ECO:0008006" key="3">
    <source>
        <dbReference type="Google" id="ProtNLM"/>
    </source>
</evidence>